<keyword evidence="6" id="KW-0833">Ubl conjugation pathway</keyword>
<dbReference type="GO" id="GO:0005737">
    <property type="term" value="C:cytoplasm"/>
    <property type="evidence" value="ECO:0007669"/>
    <property type="project" value="TreeGrafter"/>
</dbReference>
<keyword evidence="3" id="KW-0808">Transferase</keyword>
<name>A0A067KLW2_JATCU</name>
<dbReference type="Pfam" id="PF14369">
    <property type="entry name" value="Zn_ribbon_19"/>
    <property type="match status" value="1"/>
</dbReference>
<evidence type="ECO:0000256" key="8">
    <source>
        <dbReference type="PROSITE-ProRule" id="PRU00175"/>
    </source>
</evidence>
<dbReference type="FunFam" id="3.30.40.10:FF:000022">
    <property type="entry name" value="E3 ubiquitin-protein ligase RING1-like"/>
    <property type="match status" value="1"/>
</dbReference>
<organism evidence="10 11">
    <name type="scientific">Jatropha curcas</name>
    <name type="common">Barbados nut</name>
    <dbReference type="NCBI Taxonomy" id="180498"/>
    <lineage>
        <taxon>Eukaryota</taxon>
        <taxon>Viridiplantae</taxon>
        <taxon>Streptophyta</taxon>
        <taxon>Embryophyta</taxon>
        <taxon>Tracheophyta</taxon>
        <taxon>Spermatophyta</taxon>
        <taxon>Magnoliopsida</taxon>
        <taxon>eudicotyledons</taxon>
        <taxon>Gunneridae</taxon>
        <taxon>Pentapetalae</taxon>
        <taxon>rosids</taxon>
        <taxon>fabids</taxon>
        <taxon>Malpighiales</taxon>
        <taxon>Euphorbiaceae</taxon>
        <taxon>Crotonoideae</taxon>
        <taxon>Jatropheae</taxon>
        <taxon>Jatropha</taxon>
    </lineage>
</organism>
<evidence type="ECO:0000256" key="5">
    <source>
        <dbReference type="ARBA" id="ARBA00022771"/>
    </source>
</evidence>
<evidence type="ECO:0000256" key="4">
    <source>
        <dbReference type="ARBA" id="ARBA00022723"/>
    </source>
</evidence>
<dbReference type="GO" id="GO:0016567">
    <property type="term" value="P:protein ubiquitination"/>
    <property type="evidence" value="ECO:0007669"/>
    <property type="project" value="TreeGrafter"/>
</dbReference>
<dbReference type="InterPro" id="IPR039525">
    <property type="entry name" value="RNF126-like_zinc-ribbon"/>
</dbReference>
<evidence type="ECO:0000313" key="11">
    <source>
        <dbReference type="Proteomes" id="UP000027138"/>
    </source>
</evidence>
<evidence type="ECO:0000313" key="10">
    <source>
        <dbReference type="EMBL" id="KDP32779.1"/>
    </source>
</evidence>
<keyword evidence="11" id="KW-1185">Reference proteome</keyword>
<dbReference type="OrthoDB" id="8062037at2759"/>
<dbReference type="SMART" id="SM00184">
    <property type="entry name" value="RING"/>
    <property type="match status" value="1"/>
</dbReference>
<keyword evidence="4" id="KW-0479">Metal-binding</keyword>
<evidence type="ECO:0000259" key="9">
    <source>
        <dbReference type="PROSITE" id="PS50089"/>
    </source>
</evidence>
<accession>A0A067KLW2</accession>
<reference evidence="10 11" key="1">
    <citation type="journal article" date="2014" name="PLoS ONE">
        <title>Global Analysis of Gene Expression Profiles in Physic Nut (Jatropha curcas L.) Seedlings Exposed to Salt Stress.</title>
        <authorList>
            <person name="Zhang L."/>
            <person name="Zhang C."/>
            <person name="Wu P."/>
            <person name="Chen Y."/>
            <person name="Li M."/>
            <person name="Jiang H."/>
            <person name="Wu G."/>
        </authorList>
    </citation>
    <scope>NUCLEOTIDE SEQUENCE [LARGE SCALE GENOMIC DNA]</scope>
    <source>
        <strain evidence="11">cv. GZQX0401</strain>
        <tissue evidence="10">Young leaves</tissue>
    </source>
</reference>
<dbReference type="AlphaFoldDB" id="A0A067KLW2"/>
<protein>
    <recommendedName>
        <fullName evidence="2">RING-type E3 ubiquitin transferase</fullName>
        <ecNumber evidence="2">2.3.2.27</ecNumber>
    </recommendedName>
</protein>
<evidence type="ECO:0000256" key="1">
    <source>
        <dbReference type="ARBA" id="ARBA00000900"/>
    </source>
</evidence>
<dbReference type="PANTHER" id="PTHR15710">
    <property type="entry name" value="E3 UBIQUITIN-PROTEIN LIGASE PRAJA"/>
    <property type="match status" value="1"/>
</dbReference>
<evidence type="ECO:0000256" key="7">
    <source>
        <dbReference type="ARBA" id="ARBA00022833"/>
    </source>
</evidence>
<comment type="catalytic activity">
    <reaction evidence="1">
        <text>S-ubiquitinyl-[E2 ubiquitin-conjugating enzyme]-L-cysteine + [acceptor protein]-L-lysine = [E2 ubiquitin-conjugating enzyme]-L-cysteine + N(6)-ubiquitinyl-[acceptor protein]-L-lysine.</text>
        <dbReference type="EC" id="2.3.2.27"/>
    </reaction>
</comment>
<dbReference type="SUPFAM" id="SSF57850">
    <property type="entry name" value="RING/U-box"/>
    <property type="match status" value="1"/>
</dbReference>
<evidence type="ECO:0000256" key="3">
    <source>
        <dbReference type="ARBA" id="ARBA00022679"/>
    </source>
</evidence>
<dbReference type="GO" id="GO:0061630">
    <property type="term" value="F:ubiquitin protein ligase activity"/>
    <property type="evidence" value="ECO:0007669"/>
    <property type="project" value="UniProtKB-EC"/>
</dbReference>
<dbReference type="EMBL" id="KK914570">
    <property type="protein sequence ID" value="KDP32779.1"/>
    <property type="molecule type" value="Genomic_DNA"/>
</dbReference>
<gene>
    <name evidence="10" type="ORF">JCGZ_12071</name>
</gene>
<evidence type="ECO:0000256" key="6">
    <source>
        <dbReference type="ARBA" id="ARBA00022786"/>
    </source>
</evidence>
<dbReference type="InterPro" id="IPR013083">
    <property type="entry name" value="Znf_RING/FYVE/PHD"/>
</dbReference>
<dbReference type="Pfam" id="PF13639">
    <property type="entry name" value="zf-RING_2"/>
    <property type="match status" value="1"/>
</dbReference>
<dbReference type="Gene3D" id="3.30.40.10">
    <property type="entry name" value="Zinc/RING finger domain, C3HC4 (zinc finger)"/>
    <property type="match status" value="1"/>
</dbReference>
<proteinExistence type="predicted"/>
<dbReference type="EC" id="2.3.2.27" evidence="2"/>
<sequence>MSLSPPRTRIHETTRTYQPYWCYQCHRMVRIVASNPSEIICPRCSGQFLCEIEMNRPRLVVDFTAFDPSPEARLLEALSLMPDPPVIRRPSSRLLDNLEPESRGRSWLRRRNRLNSDDEVRPRRGQEEPGIQSRPRTWIVLRPIDPFTPIESNNPIPPRVNPRDYFFGPGLNELIEELTQNDRPVPPPAPEAVIGKIPTVKIMESHLLHDSTCPVCKEEFKIGGEAKELPCKHIYHAECIEPWLRLHNSCPVCRKELPAVTENSSREGCDGHVSEDGDGRDGRCLRLRRQLANLWPFRPRYGRISPHGEAHEGI</sequence>
<dbReference type="PANTHER" id="PTHR15710:SF18">
    <property type="entry name" value="RING-TYPE E3 UBIQUITIN TRANSFERASE"/>
    <property type="match status" value="1"/>
</dbReference>
<evidence type="ECO:0000256" key="2">
    <source>
        <dbReference type="ARBA" id="ARBA00012483"/>
    </source>
</evidence>
<keyword evidence="5 8" id="KW-0863">Zinc-finger</keyword>
<dbReference type="GO" id="GO:0008270">
    <property type="term" value="F:zinc ion binding"/>
    <property type="evidence" value="ECO:0007669"/>
    <property type="project" value="UniProtKB-KW"/>
</dbReference>
<keyword evidence="7" id="KW-0862">Zinc</keyword>
<feature type="domain" description="RING-type" evidence="9">
    <location>
        <begin position="213"/>
        <end position="254"/>
    </location>
</feature>
<dbReference type="InterPro" id="IPR001841">
    <property type="entry name" value="Znf_RING"/>
</dbReference>
<dbReference type="PROSITE" id="PS50089">
    <property type="entry name" value="ZF_RING_2"/>
    <property type="match status" value="1"/>
</dbReference>
<dbReference type="Proteomes" id="UP000027138">
    <property type="component" value="Unassembled WGS sequence"/>
</dbReference>